<dbReference type="InterPro" id="IPR000864">
    <property type="entry name" value="Prot_inh_pot1"/>
</dbReference>
<sequence>MVNSKKKIYDDCIGDTVSEGDTSDEECNTVGDRRKGLEVPHGNADDTSKRSQKRIGRRIIWIITAFAIVSAAIFGGIYFSKMSKKSPLVSQSSEDNNSSVSEADFEHPLTTETADKQEQATINEDETSTMNQEESETAPESNFGGEKSNIGMLEDFLDYAVENDNRPDKKAKDKEEKEEGSQPMQWPDLVGMNGDDAKAELERRYGKKTYKIVVMNYNSPTTRDYRLDRIRIFTDDAGVVMKVPRIG</sequence>
<dbReference type="Pfam" id="PF00280">
    <property type="entry name" value="potato_inhibit"/>
    <property type="match status" value="1"/>
</dbReference>
<keyword evidence="3" id="KW-0722">Serine protease inhibitor</keyword>
<dbReference type="EMBL" id="CAACVS010000101">
    <property type="protein sequence ID" value="VEU36711.1"/>
    <property type="molecule type" value="Genomic_DNA"/>
</dbReference>
<name>A0A448Z3U1_9STRA</name>
<feature type="transmembrane region" description="Helical" evidence="5">
    <location>
        <begin position="59"/>
        <end position="79"/>
    </location>
</feature>
<feature type="compositionally biased region" description="Low complexity" evidence="4">
    <location>
        <begin position="89"/>
        <end position="102"/>
    </location>
</feature>
<dbReference type="PANTHER" id="PTHR33091">
    <property type="entry name" value="PROTEIN, PUTATIVE, EXPRESSED-RELATED"/>
    <property type="match status" value="1"/>
</dbReference>
<keyword evidence="5" id="KW-1133">Transmembrane helix</keyword>
<dbReference type="InterPro" id="IPR036354">
    <property type="entry name" value="Prot_inh_pot1_sf"/>
</dbReference>
<evidence type="ECO:0000256" key="5">
    <source>
        <dbReference type="SAM" id="Phobius"/>
    </source>
</evidence>
<keyword evidence="5" id="KW-0812">Transmembrane</keyword>
<organism evidence="6 7">
    <name type="scientific">Pseudo-nitzschia multistriata</name>
    <dbReference type="NCBI Taxonomy" id="183589"/>
    <lineage>
        <taxon>Eukaryota</taxon>
        <taxon>Sar</taxon>
        <taxon>Stramenopiles</taxon>
        <taxon>Ochrophyta</taxon>
        <taxon>Bacillariophyta</taxon>
        <taxon>Bacillariophyceae</taxon>
        <taxon>Bacillariophycidae</taxon>
        <taxon>Bacillariales</taxon>
        <taxon>Bacillariaceae</taxon>
        <taxon>Pseudo-nitzschia</taxon>
    </lineage>
</organism>
<dbReference type="Proteomes" id="UP000291116">
    <property type="component" value="Unassembled WGS sequence"/>
</dbReference>
<feature type="compositionally biased region" description="Basic and acidic residues" evidence="4">
    <location>
        <begin position="104"/>
        <end position="118"/>
    </location>
</feature>
<keyword evidence="2" id="KW-0646">Protease inhibitor</keyword>
<feature type="compositionally biased region" description="Basic and acidic residues" evidence="4">
    <location>
        <begin position="164"/>
        <end position="180"/>
    </location>
</feature>
<dbReference type="AlphaFoldDB" id="A0A448Z3U1"/>
<evidence type="ECO:0000256" key="2">
    <source>
        <dbReference type="ARBA" id="ARBA00022690"/>
    </source>
</evidence>
<comment type="similarity">
    <text evidence="1">Belongs to the protease inhibitor I13 (potato type I serine protease inhibitor) family.</text>
</comment>
<evidence type="ECO:0000313" key="6">
    <source>
        <dbReference type="EMBL" id="VEU36711.1"/>
    </source>
</evidence>
<keyword evidence="5" id="KW-0472">Membrane</keyword>
<proteinExistence type="inferred from homology"/>
<evidence type="ECO:0000313" key="7">
    <source>
        <dbReference type="Proteomes" id="UP000291116"/>
    </source>
</evidence>
<dbReference type="OrthoDB" id="10013825at2759"/>
<feature type="compositionally biased region" description="Acidic residues" evidence="4">
    <location>
        <begin position="123"/>
        <end position="137"/>
    </location>
</feature>
<dbReference type="GO" id="GO:0009611">
    <property type="term" value="P:response to wounding"/>
    <property type="evidence" value="ECO:0007669"/>
    <property type="project" value="InterPro"/>
</dbReference>
<evidence type="ECO:0008006" key="8">
    <source>
        <dbReference type="Google" id="ProtNLM"/>
    </source>
</evidence>
<feature type="region of interest" description="Disordered" evidence="4">
    <location>
        <begin position="1"/>
        <end position="50"/>
    </location>
</feature>
<dbReference type="PANTHER" id="PTHR33091:SF29">
    <property type="entry name" value="SUBTILISIN INHIBITOR 1"/>
    <property type="match status" value="1"/>
</dbReference>
<dbReference type="GO" id="GO:0004867">
    <property type="term" value="F:serine-type endopeptidase inhibitor activity"/>
    <property type="evidence" value="ECO:0007669"/>
    <property type="project" value="UniProtKB-KW"/>
</dbReference>
<dbReference type="SUPFAM" id="SSF54654">
    <property type="entry name" value="CI-2 family of serine protease inhibitors"/>
    <property type="match status" value="1"/>
</dbReference>
<dbReference type="Gene3D" id="3.30.10.10">
    <property type="entry name" value="Trypsin Inhibitor V, subunit A"/>
    <property type="match status" value="1"/>
</dbReference>
<dbReference type="PRINTS" id="PR00292">
    <property type="entry name" value="POTATOINHBTR"/>
</dbReference>
<keyword evidence="7" id="KW-1185">Reference proteome</keyword>
<accession>A0A448Z3U1</accession>
<feature type="region of interest" description="Disordered" evidence="4">
    <location>
        <begin position="88"/>
        <end position="147"/>
    </location>
</feature>
<reference evidence="6 7" key="1">
    <citation type="submission" date="2019-01" db="EMBL/GenBank/DDBJ databases">
        <authorList>
            <person name="Ferrante I. M."/>
        </authorList>
    </citation>
    <scope>NUCLEOTIDE SEQUENCE [LARGE SCALE GENOMIC DNA]</scope>
    <source>
        <strain evidence="6 7">B856</strain>
    </source>
</reference>
<feature type="region of interest" description="Disordered" evidence="4">
    <location>
        <begin position="164"/>
        <end position="192"/>
    </location>
</feature>
<evidence type="ECO:0000256" key="4">
    <source>
        <dbReference type="SAM" id="MobiDB-lite"/>
    </source>
</evidence>
<feature type="compositionally biased region" description="Basic and acidic residues" evidence="4">
    <location>
        <begin position="31"/>
        <end position="49"/>
    </location>
</feature>
<protein>
    <recommendedName>
        <fullName evidence="8">Subtilisin inhibitor domain-containing protein</fullName>
    </recommendedName>
</protein>
<gene>
    <name evidence="6" type="ORF">PSNMU_V1.4_AUG-EV-PASAV3_0034800</name>
</gene>
<evidence type="ECO:0000256" key="1">
    <source>
        <dbReference type="ARBA" id="ARBA00008210"/>
    </source>
</evidence>
<evidence type="ECO:0000256" key="3">
    <source>
        <dbReference type="ARBA" id="ARBA00022900"/>
    </source>
</evidence>